<evidence type="ECO:0000313" key="6">
    <source>
        <dbReference type="Proteomes" id="UP000034752"/>
    </source>
</evidence>
<accession>A0A0G1K767</accession>
<dbReference type="InterPro" id="IPR036265">
    <property type="entry name" value="HIT-like_sf"/>
</dbReference>
<proteinExistence type="predicted"/>
<dbReference type="PRINTS" id="PR00332">
    <property type="entry name" value="HISTRIAD"/>
</dbReference>
<reference evidence="5 6" key="1">
    <citation type="journal article" date="2015" name="Nature">
        <title>rRNA introns, odd ribosomes, and small enigmatic genomes across a large radiation of phyla.</title>
        <authorList>
            <person name="Brown C.T."/>
            <person name="Hug L.A."/>
            <person name="Thomas B.C."/>
            <person name="Sharon I."/>
            <person name="Castelle C.J."/>
            <person name="Singh A."/>
            <person name="Wilkins M.J."/>
            <person name="Williams K.H."/>
            <person name="Banfield J.F."/>
        </authorList>
    </citation>
    <scope>NUCLEOTIDE SEQUENCE [LARGE SCALE GENOMIC DNA]</scope>
</reference>
<feature type="short sequence motif" description="Histidine triad motif" evidence="2 3">
    <location>
        <begin position="102"/>
        <end position="106"/>
    </location>
</feature>
<evidence type="ECO:0000259" key="4">
    <source>
        <dbReference type="PROSITE" id="PS51084"/>
    </source>
</evidence>
<dbReference type="SUPFAM" id="SSF54197">
    <property type="entry name" value="HIT-like"/>
    <property type="match status" value="1"/>
</dbReference>
<dbReference type="AlphaFoldDB" id="A0A0G1K767"/>
<dbReference type="Gene3D" id="3.30.428.10">
    <property type="entry name" value="HIT-like"/>
    <property type="match status" value="1"/>
</dbReference>
<sequence>MNDEPNNCVFCKIVAGGAITPVRYEDDDIIAVDNLYPDAPVHVIVITKKHLVSLDSLEEADRDLAGKVLLVCKKVAADMHIAENGYRVVTNVGKWGGQAIPHLHFHVLGGAPLSERVGLAVAEEEVPVPAKTTEKST</sequence>
<evidence type="ECO:0000256" key="3">
    <source>
        <dbReference type="PROSITE-ProRule" id="PRU00464"/>
    </source>
</evidence>
<dbReference type="InterPro" id="IPR011146">
    <property type="entry name" value="HIT-like"/>
</dbReference>
<organism evidence="5 6">
    <name type="scientific">candidate division Kazan bacterium GW2011_GWA1_44_22</name>
    <dbReference type="NCBI Taxonomy" id="1620410"/>
    <lineage>
        <taxon>Bacteria</taxon>
        <taxon>Bacteria division Kazan-3B-28</taxon>
    </lineage>
</organism>
<dbReference type="EMBL" id="LCIJ01000021">
    <property type="protein sequence ID" value="KKT52147.1"/>
    <property type="molecule type" value="Genomic_DNA"/>
</dbReference>
<dbReference type="InterPro" id="IPR001310">
    <property type="entry name" value="Histidine_triad_HIT"/>
</dbReference>
<evidence type="ECO:0000256" key="1">
    <source>
        <dbReference type="PIRSR" id="PIRSR601310-1"/>
    </source>
</evidence>
<evidence type="ECO:0000256" key="2">
    <source>
        <dbReference type="PIRSR" id="PIRSR601310-3"/>
    </source>
</evidence>
<protein>
    <submittedName>
        <fullName evidence="5">Bis(5'-nucleosyl)-tetraphosphatase (Asymmetrical)</fullName>
    </submittedName>
</protein>
<dbReference type="GO" id="GO:0003824">
    <property type="term" value="F:catalytic activity"/>
    <property type="evidence" value="ECO:0007669"/>
    <property type="project" value="InterPro"/>
</dbReference>
<gene>
    <name evidence="5" type="ORF">VE96_C0021G0006</name>
</gene>
<evidence type="ECO:0000313" key="5">
    <source>
        <dbReference type="EMBL" id="KKT52147.1"/>
    </source>
</evidence>
<feature type="domain" description="HIT" evidence="4">
    <location>
        <begin position="9"/>
        <end position="118"/>
    </location>
</feature>
<feature type="active site" description="Tele-AMP-histidine intermediate" evidence="1">
    <location>
        <position position="104"/>
    </location>
</feature>
<dbReference type="Pfam" id="PF01230">
    <property type="entry name" value="HIT"/>
    <property type="match status" value="1"/>
</dbReference>
<name>A0A0G1K767_UNCK3</name>
<dbReference type="PANTHER" id="PTHR23089">
    <property type="entry name" value="HISTIDINE TRIAD HIT PROTEIN"/>
    <property type="match status" value="1"/>
</dbReference>
<comment type="caution">
    <text evidence="5">The sequence shown here is derived from an EMBL/GenBank/DDBJ whole genome shotgun (WGS) entry which is preliminary data.</text>
</comment>
<dbReference type="Proteomes" id="UP000034752">
    <property type="component" value="Unassembled WGS sequence"/>
</dbReference>
<dbReference type="PROSITE" id="PS00892">
    <property type="entry name" value="HIT_1"/>
    <property type="match status" value="1"/>
</dbReference>
<dbReference type="PROSITE" id="PS51084">
    <property type="entry name" value="HIT_2"/>
    <property type="match status" value="1"/>
</dbReference>
<dbReference type="InterPro" id="IPR019808">
    <property type="entry name" value="Histidine_triad_CS"/>
</dbReference>